<evidence type="ECO:0000313" key="3">
    <source>
        <dbReference type="EMBL" id="KAJ8599351.1"/>
    </source>
</evidence>
<dbReference type="GO" id="GO:0008569">
    <property type="term" value="F:minus-end-directed microtubule motor activity"/>
    <property type="evidence" value="ECO:0007669"/>
    <property type="project" value="TreeGrafter"/>
</dbReference>
<dbReference type="GO" id="GO:0005930">
    <property type="term" value="C:axoneme"/>
    <property type="evidence" value="ECO:0007669"/>
    <property type="project" value="TreeGrafter"/>
</dbReference>
<gene>
    <name evidence="3" type="ORF">CTAYLR_005361</name>
</gene>
<dbReference type="GO" id="GO:0030286">
    <property type="term" value="C:dynein complex"/>
    <property type="evidence" value="ECO:0007669"/>
    <property type="project" value="InterPro"/>
</dbReference>
<dbReference type="GO" id="GO:0051959">
    <property type="term" value="F:dynein light intermediate chain binding"/>
    <property type="evidence" value="ECO:0007669"/>
    <property type="project" value="InterPro"/>
</dbReference>
<protein>
    <recommendedName>
        <fullName evidence="2">Dynein heavy chain linker domain-containing protein</fullName>
    </recommendedName>
</protein>
<dbReference type="Gene3D" id="1.20.140.100">
    <property type="entry name" value="Dynein heavy chain, N-terminal domain 2"/>
    <property type="match status" value="1"/>
</dbReference>
<reference evidence="3" key="1">
    <citation type="submission" date="2023-01" db="EMBL/GenBank/DDBJ databases">
        <title>Metagenome sequencing of chrysophaentin producing Chrysophaeum taylorii.</title>
        <authorList>
            <person name="Davison J."/>
            <person name="Bewley C."/>
        </authorList>
    </citation>
    <scope>NUCLEOTIDE SEQUENCE</scope>
    <source>
        <strain evidence="3">NIES-1699</strain>
    </source>
</reference>
<keyword evidence="4" id="KW-1185">Reference proteome</keyword>
<proteinExistence type="predicted"/>
<dbReference type="InterPro" id="IPR013602">
    <property type="entry name" value="Dynein_heavy_linker"/>
</dbReference>
<dbReference type="Gene3D" id="1.10.287.2620">
    <property type="match status" value="1"/>
</dbReference>
<accession>A0AAD7U6X3</accession>
<evidence type="ECO:0000313" key="4">
    <source>
        <dbReference type="Proteomes" id="UP001230188"/>
    </source>
</evidence>
<dbReference type="AlphaFoldDB" id="A0AAD7U6X3"/>
<dbReference type="Pfam" id="PF08393">
    <property type="entry name" value="DHC_N2"/>
    <property type="match status" value="1"/>
</dbReference>
<dbReference type="EMBL" id="JAQMWT010000572">
    <property type="protein sequence ID" value="KAJ8599351.1"/>
    <property type="molecule type" value="Genomic_DNA"/>
</dbReference>
<dbReference type="GO" id="GO:0045505">
    <property type="term" value="F:dynein intermediate chain binding"/>
    <property type="evidence" value="ECO:0007669"/>
    <property type="project" value="InterPro"/>
</dbReference>
<dbReference type="Proteomes" id="UP001230188">
    <property type="component" value="Unassembled WGS sequence"/>
</dbReference>
<dbReference type="InterPro" id="IPR036770">
    <property type="entry name" value="Ankyrin_rpt-contain_sf"/>
</dbReference>
<feature type="domain" description="Dynein heavy chain linker" evidence="2">
    <location>
        <begin position="311"/>
        <end position="552"/>
    </location>
</feature>
<dbReference type="InterPro" id="IPR042222">
    <property type="entry name" value="Dynein_2_N"/>
</dbReference>
<evidence type="ECO:0000259" key="2">
    <source>
        <dbReference type="Pfam" id="PF08393"/>
    </source>
</evidence>
<name>A0AAD7U6X3_9STRA</name>
<dbReference type="Gene3D" id="1.25.40.20">
    <property type="entry name" value="Ankyrin repeat-containing domain"/>
    <property type="match status" value="1"/>
</dbReference>
<feature type="region of interest" description="Disordered" evidence="1">
    <location>
        <begin position="213"/>
        <end position="233"/>
    </location>
</feature>
<dbReference type="GO" id="GO:0060294">
    <property type="term" value="P:cilium movement involved in cell motility"/>
    <property type="evidence" value="ECO:0007669"/>
    <property type="project" value="TreeGrafter"/>
</dbReference>
<dbReference type="PANTHER" id="PTHR10676:SF36">
    <property type="entry name" value="DYNEIN HEAVY CHAIN AT 93AB, ISOFORM C"/>
    <property type="match status" value="1"/>
</dbReference>
<comment type="caution">
    <text evidence="3">The sequence shown here is derived from an EMBL/GenBank/DDBJ whole genome shotgun (WGS) entry which is preliminary data.</text>
</comment>
<dbReference type="GO" id="GO:0097729">
    <property type="term" value="C:9+2 motile cilium"/>
    <property type="evidence" value="ECO:0007669"/>
    <property type="project" value="TreeGrafter"/>
</dbReference>
<dbReference type="PANTHER" id="PTHR10676">
    <property type="entry name" value="DYNEIN HEAVY CHAIN FAMILY PROTEIN"/>
    <property type="match status" value="1"/>
</dbReference>
<organism evidence="3 4">
    <name type="scientific">Chrysophaeum taylorii</name>
    <dbReference type="NCBI Taxonomy" id="2483200"/>
    <lineage>
        <taxon>Eukaryota</taxon>
        <taxon>Sar</taxon>
        <taxon>Stramenopiles</taxon>
        <taxon>Ochrophyta</taxon>
        <taxon>Pelagophyceae</taxon>
        <taxon>Pelagomonadales</taxon>
        <taxon>Pelagomonadaceae</taxon>
        <taxon>Chrysophaeum</taxon>
    </lineage>
</organism>
<evidence type="ECO:0000256" key="1">
    <source>
        <dbReference type="SAM" id="MobiDB-lite"/>
    </source>
</evidence>
<sequence>MAEAEDKKEKEPLPEELVALLKSDAFGLRVYRCNAPPVEPFADSSSLQDAQKILVEVFAPGKWRIDGCRERKSLNHAKIVDDVVANGASSAYAASVCPFSGVNALHACAINGYLSLMKVLVEKADLSPLSVAPGLSTLLNSRLEHVRGADVMWMAKRRGHKHIVDYLKTLPVIKQSVASVEKQLVFIEAAHKKALEEARAKAIAEAQRRAEEERQKAIDEKKRKEKEKAQRKMRDDIQVFDNRLRAYKKKLQDPTIAFKLAETGQTRAMELLEDEQASHKQESNRCKHMRSLADVHEIGNEMKKTETLVADIDEMLNEYVSLWGVDAELDKSVHEAHETKWRDLVPEELEELAKKMASKVKKLPKNVKASDAFKNLDRRAKEFSMSCPLITSLHTPAMKARHWDELRMHTDKLKSSPIENANIELADILALELHQGAMALAVEEITDKAVKEAKQEETLKVLEANWAGIIFVMTPYDKDPEVPLLKMDEKDFEQLESDLLTLQSMVSSRYDFFKAQSTMWQQELQNVGEVIAILAELQRMWSYLEPLFIGSDEACGPCRYL</sequence>
<dbReference type="InterPro" id="IPR026983">
    <property type="entry name" value="DHC"/>
</dbReference>